<dbReference type="OrthoDB" id="203908at2759"/>
<keyword evidence="3" id="KW-1185">Reference proteome</keyword>
<accession>A0A166HI83</accession>
<dbReference type="InterPro" id="IPR011032">
    <property type="entry name" value="GroES-like_sf"/>
</dbReference>
<proteinExistence type="predicted"/>
<reference evidence="2 3" key="1">
    <citation type="journal article" date="2016" name="Mol. Biol. Evol.">
        <title>Comparative Genomics of Early-Diverging Mushroom-Forming Fungi Provides Insights into the Origins of Lignocellulose Decay Capabilities.</title>
        <authorList>
            <person name="Nagy L.G."/>
            <person name="Riley R."/>
            <person name="Tritt A."/>
            <person name="Adam C."/>
            <person name="Daum C."/>
            <person name="Floudas D."/>
            <person name="Sun H."/>
            <person name="Yadav J.S."/>
            <person name="Pangilinan J."/>
            <person name="Larsson K.H."/>
            <person name="Matsuura K."/>
            <person name="Barry K."/>
            <person name="Labutti K."/>
            <person name="Kuo R."/>
            <person name="Ohm R.A."/>
            <person name="Bhattacharya S.S."/>
            <person name="Shirouzu T."/>
            <person name="Yoshinaga Y."/>
            <person name="Martin F.M."/>
            <person name="Grigoriev I.V."/>
            <person name="Hibbett D.S."/>
        </authorList>
    </citation>
    <scope>NUCLEOTIDE SEQUENCE [LARGE SCALE GENOMIC DNA]</scope>
    <source>
        <strain evidence="2 3">CBS 109695</strain>
    </source>
</reference>
<dbReference type="AlphaFoldDB" id="A0A166HI83"/>
<evidence type="ECO:0000256" key="1">
    <source>
        <dbReference type="SAM" id="MobiDB-lite"/>
    </source>
</evidence>
<dbReference type="Proteomes" id="UP000076532">
    <property type="component" value="Unassembled WGS sequence"/>
</dbReference>
<evidence type="ECO:0000313" key="3">
    <source>
        <dbReference type="Proteomes" id="UP000076532"/>
    </source>
</evidence>
<name>A0A166HI83_9AGAM</name>
<evidence type="ECO:0000313" key="2">
    <source>
        <dbReference type="EMBL" id="KZP18885.1"/>
    </source>
</evidence>
<dbReference type="EMBL" id="KV417568">
    <property type="protein sequence ID" value="KZP18885.1"/>
    <property type="molecule type" value="Genomic_DNA"/>
</dbReference>
<organism evidence="2 3">
    <name type="scientific">Athelia psychrophila</name>
    <dbReference type="NCBI Taxonomy" id="1759441"/>
    <lineage>
        <taxon>Eukaryota</taxon>
        <taxon>Fungi</taxon>
        <taxon>Dikarya</taxon>
        <taxon>Basidiomycota</taxon>
        <taxon>Agaricomycotina</taxon>
        <taxon>Agaricomycetes</taxon>
        <taxon>Agaricomycetidae</taxon>
        <taxon>Atheliales</taxon>
        <taxon>Atheliaceae</taxon>
        <taxon>Athelia</taxon>
    </lineage>
</organism>
<sequence length="284" mass="30794">MSSHKFYPSRENHLSNVNVGGDHITLNARDVTINYHMHAPAAGASTSPDHKSPSTTGATAGDESGTFDQAAQHPNVAEIPTHQQKCVEVARALSADVLRIVEAPVKRPAPGRGNVLGFQPAVSRLSSCLFPGRRRQRLGRWKIMLLIPGFLRRLSAVPELELSGVIVDPGESSFVKGDEVFRFVSPNLMSSDRGALAQYVLMKVLDFTASPLHQQLARASPCDSPLALDLIIDRISAESTLFTQCLACLMMASGTRRGIREGVITAYERIMSGKVRGEVVIRVS</sequence>
<dbReference type="Gene3D" id="3.90.180.10">
    <property type="entry name" value="Medium-chain alcohol dehydrogenases, catalytic domain"/>
    <property type="match status" value="1"/>
</dbReference>
<feature type="region of interest" description="Disordered" evidence="1">
    <location>
        <begin position="40"/>
        <end position="67"/>
    </location>
</feature>
<protein>
    <submittedName>
        <fullName evidence="2">Uncharacterized protein</fullName>
    </submittedName>
</protein>
<gene>
    <name evidence="2" type="ORF">FIBSPDRAFT_955853</name>
</gene>
<dbReference type="SUPFAM" id="SSF50129">
    <property type="entry name" value="GroES-like"/>
    <property type="match status" value="1"/>
</dbReference>